<evidence type="ECO:0000256" key="8">
    <source>
        <dbReference type="ARBA" id="ARBA00022485"/>
    </source>
</evidence>
<dbReference type="GO" id="GO:0046872">
    <property type="term" value="F:metal ion binding"/>
    <property type="evidence" value="ECO:0007669"/>
    <property type="project" value="UniProtKB-KW"/>
</dbReference>
<dbReference type="Gene3D" id="1.20.1300.10">
    <property type="entry name" value="Fumarate reductase/succinate dehydrogenase, transmembrane subunit"/>
    <property type="match status" value="1"/>
</dbReference>
<keyword evidence="15 25" id="KW-0560">Oxidoreductase</keyword>
<dbReference type="CDD" id="cd00546">
    <property type="entry name" value="QFR_TypeD_subunitC"/>
    <property type="match status" value="1"/>
</dbReference>
<keyword evidence="7 23" id="KW-1003">Cell membrane</keyword>
<protein>
    <recommendedName>
        <fullName evidence="23">Fumarate reductase subunit C</fullName>
    </recommendedName>
    <alternativeName>
        <fullName evidence="23">Quinol-fumarate reductase subunit C</fullName>
        <shortName evidence="23">QFR subunit C</shortName>
    </alternativeName>
</protein>
<dbReference type="GO" id="GO:0009055">
    <property type="term" value="F:electron transfer activity"/>
    <property type="evidence" value="ECO:0007669"/>
    <property type="project" value="InterPro"/>
</dbReference>
<evidence type="ECO:0000256" key="7">
    <source>
        <dbReference type="ARBA" id="ARBA00022475"/>
    </source>
</evidence>
<sequence length="376" mass="41904">MMDRIVMEVSRYRPEIESAPTFQAYEVPLTREWAVLDGLTYIKDHLDGTLSFRWSCRMGICGSSGMTINGDPKLACATFLADYLPGPVRVEPMRNFPVIRDLVVDISDFMAKLPSVKPWLVRHDEPPVEDGEYRQTPAELDAFKQFSMCINCMLCYSACPVYALDPDFLGPAAIALGQRYNLDSRDQGAADRRDVLAAADGAWACTLVGECSTACPKGVDPAGAIQRYKLTAATHALKKLLFPWGGGGGRMSAYRQPVERYWWARRRSYLRFMLREISCIFVAWFVLYLVLVLRAVGAGGNSYQRFLDFSANPVVVVLNVVALSFLLLHAVTWFGSAPRAMVIQVRGRRVPARAVLAGHYAAWLVVSVIVAWMVLS</sequence>
<keyword evidence="10 23" id="KW-0812">Transmembrane</keyword>
<dbReference type="PROSITE" id="PS51379">
    <property type="entry name" value="4FE4S_FER_2"/>
    <property type="match status" value="1"/>
</dbReference>
<dbReference type="InterPro" id="IPR034804">
    <property type="entry name" value="SQR/QFR_C/D"/>
</dbReference>
<dbReference type="InterPro" id="IPR036010">
    <property type="entry name" value="2Fe-2S_ferredoxin-like_sf"/>
</dbReference>
<dbReference type="InterPro" id="IPR050573">
    <property type="entry name" value="SDH/FRD_Iron-Sulfur"/>
</dbReference>
<dbReference type="GO" id="GO:0045283">
    <property type="term" value="C:fumarate reductase complex"/>
    <property type="evidence" value="ECO:0007669"/>
    <property type="project" value="UniProtKB-UniRule"/>
</dbReference>
<comment type="catalytic activity">
    <reaction evidence="22">
        <text>a quinone + succinate = fumarate + a quinol</text>
        <dbReference type="Rhea" id="RHEA:40523"/>
        <dbReference type="ChEBI" id="CHEBI:24646"/>
        <dbReference type="ChEBI" id="CHEBI:29806"/>
        <dbReference type="ChEBI" id="CHEBI:30031"/>
        <dbReference type="ChEBI" id="CHEBI:132124"/>
        <dbReference type="EC" id="1.3.5.1"/>
    </reaction>
</comment>
<dbReference type="Proteomes" id="UP000001472">
    <property type="component" value="Chromosome"/>
</dbReference>
<comment type="cofactor">
    <cofactor evidence="2">
        <name>[4Fe-4S] cluster</name>
        <dbReference type="ChEBI" id="CHEBI:49883"/>
    </cofactor>
</comment>
<gene>
    <name evidence="25" type="primary">frdBC</name>
    <name evidence="23" type="synonym">frdC</name>
    <name evidence="25" type="ordered locus">BCG_1605</name>
</gene>
<evidence type="ECO:0000256" key="6">
    <source>
        <dbReference type="ARBA" id="ARBA00022448"/>
    </source>
</evidence>
<evidence type="ECO:0000256" key="3">
    <source>
        <dbReference type="ARBA" id="ARBA00004413"/>
    </source>
</evidence>
<evidence type="ECO:0000256" key="5">
    <source>
        <dbReference type="ARBA" id="ARBA00011300"/>
    </source>
</evidence>
<evidence type="ECO:0000256" key="17">
    <source>
        <dbReference type="ARBA" id="ARBA00023014"/>
    </source>
</evidence>
<evidence type="ECO:0000313" key="25">
    <source>
        <dbReference type="EMBL" id="CAL71592.1"/>
    </source>
</evidence>
<evidence type="ECO:0000256" key="19">
    <source>
        <dbReference type="ARBA" id="ARBA00023291"/>
    </source>
</evidence>
<dbReference type="InterPro" id="IPR004489">
    <property type="entry name" value="Succ_DH/fum_Rdtase_Fe-S"/>
</dbReference>
<dbReference type="NCBIfam" id="TIGR00384">
    <property type="entry name" value="dhsB"/>
    <property type="match status" value="1"/>
</dbReference>
<dbReference type="KEGG" id="mbb:BCG_1605"/>
<comment type="similarity">
    <text evidence="23">Belongs to the FrdC family.</text>
</comment>
<dbReference type="GO" id="GO:0051537">
    <property type="term" value="F:2 iron, 2 sulfur cluster binding"/>
    <property type="evidence" value="ECO:0007669"/>
    <property type="project" value="UniProtKB-KW"/>
</dbReference>
<dbReference type="PANTHER" id="PTHR11921">
    <property type="entry name" value="SUCCINATE DEHYDROGENASE IRON-SULFUR PROTEIN"/>
    <property type="match status" value="1"/>
</dbReference>
<feature type="transmembrane region" description="Helical" evidence="23">
    <location>
        <begin position="313"/>
        <end position="334"/>
    </location>
</feature>
<dbReference type="Pfam" id="PF02300">
    <property type="entry name" value="Fumarate_red_C"/>
    <property type="match status" value="1"/>
</dbReference>
<keyword evidence="12" id="KW-0479">Metal-binding</keyword>
<dbReference type="EMBL" id="AM408590">
    <property type="protein sequence ID" value="CAL71592.1"/>
    <property type="molecule type" value="Genomic_DNA"/>
</dbReference>
<dbReference type="AlphaFoldDB" id="A0A0H3M6C5"/>
<keyword evidence="19" id="KW-0003">3Fe-4S</keyword>
<dbReference type="InterPro" id="IPR012675">
    <property type="entry name" value="Beta-grasp_dom_sf"/>
</dbReference>
<dbReference type="Gene3D" id="1.10.1060.10">
    <property type="entry name" value="Alpha-helical ferredoxin"/>
    <property type="match status" value="1"/>
</dbReference>
<dbReference type="SUPFAM" id="SSF54292">
    <property type="entry name" value="2Fe-2S ferredoxin-like"/>
    <property type="match status" value="1"/>
</dbReference>
<evidence type="ECO:0000256" key="13">
    <source>
        <dbReference type="ARBA" id="ARBA00022982"/>
    </source>
</evidence>
<evidence type="ECO:0000256" key="16">
    <source>
        <dbReference type="ARBA" id="ARBA00023004"/>
    </source>
</evidence>
<dbReference type="GO" id="GO:0051539">
    <property type="term" value="F:4 iron, 4 sulfur cluster binding"/>
    <property type="evidence" value="ECO:0007669"/>
    <property type="project" value="UniProtKB-KW"/>
</dbReference>
<reference evidence="25 26" key="1">
    <citation type="journal article" date="2007" name="Proc. Natl. Acad. Sci. U.S.A.">
        <title>Genome plasticity of BCG and impact on vaccine efficacy.</title>
        <authorList>
            <person name="Brosch R."/>
            <person name="Gordon S.V."/>
            <person name="Garnier T."/>
            <person name="Eiglmeier K."/>
            <person name="Frigui W."/>
            <person name="Valenti P."/>
            <person name="Dos Santos S."/>
            <person name="Duthoy S."/>
            <person name="Lacroix C."/>
            <person name="Garcia-Pelayo C."/>
            <person name="Inwald J.K."/>
            <person name="Golby P."/>
            <person name="Garcia J.N."/>
            <person name="Hewinson R.G."/>
            <person name="Behr M.A."/>
            <person name="Quail M.A."/>
            <person name="Churcher C."/>
            <person name="Barrell B.G."/>
            <person name="Parkhill J."/>
            <person name="Cole S.T."/>
        </authorList>
    </citation>
    <scope>NUCLEOTIDE SEQUENCE [LARGE SCALE GENOMIC DNA]</scope>
    <source>
        <strain evidence="26">BCG / Pasteur 1173P2</strain>
    </source>
</reference>
<comment type="function">
    <text evidence="23">Anchors the catalytic components of the fumarate reductase complex to the cell membrane, binds quinones.</text>
</comment>
<evidence type="ECO:0000256" key="10">
    <source>
        <dbReference type="ARBA" id="ARBA00022692"/>
    </source>
</evidence>
<evidence type="ECO:0000256" key="20">
    <source>
        <dbReference type="ARBA" id="ARBA00034078"/>
    </source>
</evidence>
<evidence type="ECO:0000259" key="24">
    <source>
        <dbReference type="PROSITE" id="PS51379"/>
    </source>
</evidence>
<keyword evidence="11" id="KW-0001">2Fe-2S</keyword>
<evidence type="ECO:0000256" key="11">
    <source>
        <dbReference type="ARBA" id="ARBA00022714"/>
    </source>
</evidence>
<comment type="subunit">
    <text evidence="23">Part of an enzyme complex containing four subunits: a flavoprotein (FrdA), an iron-sulfur protein (FrdB), and two hydrophobic anchor proteins (FrdC and FrdD).</text>
</comment>
<dbReference type="InterPro" id="IPR017896">
    <property type="entry name" value="4Fe4S_Fe-S-bd"/>
</dbReference>
<comment type="cofactor">
    <cofactor evidence="20">
        <name>[2Fe-2S] cluster</name>
        <dbReference type="ChEBI" id="CHEBI:190135"/>
    </cofactor>
</comment>
<accession>A0A0H3M6C5</accession>
<dbReference type="Pfam" id="PF13085">
    <property type="entry name" value="Fer2_3"/>
    <property type="match status" value="1"/>
</dbReference>
<dbReference type="InterPro" id="IPR003510">
    <property type="entry name" value="Fumarate_red_C"/>
</dbReference>
<evidence type="ECO:0000256" key="18">
    <source>
        <dbReference type="ARBA" id="ARBA00023136"/>
    </source>
</evidence>
<dbReference type="SMR" id="A0A0H3M6C5"/>
<keyword evidence="13" id="KW-0249">Electron transport</keyword>
<evidence type="ECO:0000256" key="9">
    <source>
        <dbReference type="ARBA" id="ARBA00022532"/>
    </source>
</evidence>
<dbReference type="HAMAP" id="MF_00708">
    <property type="entry name" value="Fumarate_red_C"/>
    <property type="match status" value="1"/>
</dbReference>
<dbReference type="SUPFAM" id="SSF46548">
    <property type="entry name" value="alpha-helical ferredoxin"/>
    <property type="match status" value="1"/>
</dbReference>
<evidence type="ECO:0000313" key="26">
    <source>
        <dbReference type="Proteomes" id="UP000001472"/>
    </source>
</evidence>
<dbReference type="GO" id="GO:0006099">
    <property type="term" value="P:tricarboxylic acid cycle"/>
    <property type="evidence" value="ECO:0007669"/>
    <property type="project" value="UniProtKB-KW"/>
</dbReference>
<feature type="transmembrane region" description="Helical" evidence="23">
    <location>
        <begin position="272"/>
        <end position="293"/>
    </location>
</feature>
<keyword evidence="6" id="KW-0813">Transport</keyword>
<evidence type="ECO:0000256" key="4">
    <source>
        <dbReference type="ARBA" id="ARBA00009433"/>
    </source>
</evidence>
<evidence type="ECO:0000256" key="21">
    <source>
        <dbReference type="ARBA" id="ARBA00034412"/>
    </source>
</evidence>
<dbReference type="InterPro" id="IPR009051">
    <property type="entry name" value="Helical_ferredxn"/>
</dbReference>
<organism evidence="25 26">
    <name type="scientific">Mycobacterium bovis (strain BCG / Pasteur 1173P2)</name>
    <dbReference type="NCBI Taxonomy" id="410289"/>
    <lineage>
        <taxon>Bacteria</taxon>
        <taxon>Bacillati</taxon>
        <taxon>Actinomycetota</taxon>
        <taxon>Actinomycetes</taxon>
        <taxon>Mycobacteriales</taxon>
        <taxon>Mycobacteriaceae</taxon>
        <taxon>Mycobacterium</taxon>
        <taxon>Mycobacterium tuberculosis complex</taxon>
    </lineage>
</organism>
<dbReference type="PANTHER" id="PTHR11921:SF29">
    <property type="entry name" value="SUCCINATE DEHYDROGENASE [UBIQUINONE] IRON-SULFUR SUBUNIT, MITOCHONDRIAL"/>
    <property type="match status" value="1"/>
</dbReference>
<comment type="cofactor">
    <cofactor evidence="1">
        <name>[3Fe-4S] cluster</name>
        <dbReference type="ChEBI" id="CHEBI:21137"/>
    </cofactor>
</comment>
<keyword evidence="9" id="KW-0816">Tricarboxylic acid cycle</keyword>
<keyword evidence="16" id="KW-0408">Iron</keyword>
<dbReference type="GO" id="GO:0051538">
    <property type="term" value="F:3 iron, 4 sulfur cluster binding"/>
    <property type="evidence" value="ECO:0007669"/>
    <property type="project" value="UniProtKB-KW"/>
</dbReference>
<keyword evidence="8" id="KW-0004">4Fe-4S</keyword>
<evidence type="ECO:0000256" key="1">
    <source>
        <dbReference type="ARBA" id="ARBA00001927"/>
    </source>
</evidence>
<feature type="transmembrane region" description="Helical" evidence="23">
    <location>
        <begin position="354"/>
        <end position="375"/>
    </location>
</feature>
<evidence type="ECO:0000256" key="12">
    <source>
        <dbReference type="ARBA" id="ARBA00022723"/>
    </source>
</evidence>
<keyword evidence="14 23" id="KW-1133">Transmembrane helix</keyword>
<evidence type="ECO:0000256" key="22">
    <source>
        <dbReference type="ARBA" id="ARBA00049220"/>
    </source>
</evidence>
<dbReference type="FunFam" id="1.10.1060.10:FF:000003">
    <property type="entry name" value="Succinate dehydrogenase iron-sulfur subunit"/>
    <property type="match status" value="1"/>
</dbReference>
<proteinExistence type="inferred from homology"/>
<evidence type="ECO:0000256" key="14">
    <source>
        <dbReference type="ARBA" id="ARBA00022989"/>
    </source>
</evidence>
<dbReference type="FunFam" id="3.10.20.30:FF:000009">
    <property type="entry name" value="Succinate dehydrogenase iron-sulfur subunit"/>
    <property type="match status" value="1"/>
</dbReference>
<dbReference type="NCBIfam" id="NF010126">
    <property type="entry name" value="PRK13603.1"/>
    <property type="match status" value="1"/>
</dbReference>
<dbReference type="GO" id="GO:0005886">
    <property type="term" value="C:plasma membrane"/>
    <property type="evidence" value="ECO:0007669"/>
    <property type="project" value="UniProtKB-SubCell"/>
</dbReference>
<comment type="catalytic activity">
    <reaction evidence="21">
        <text>a menaquinone + succinate = a menaquinol + fumarate</text>
        <dbReference type="Rhea" id="RHEA:27834"/>
        <dbReference type="Rhea" id="RHEA-COMP:9537"/>
        <dbReference type="Rhea" id="RHEA-COMP:9539"/>
        <dbReference type="ChEBI" id="CHEBI:16374"/>
        <dbReference type="ChEBI" id="CHEBI:18151"/>
        <dbReference type="ChEBI" id="CHEBI:29806"/>
        <dbReference type="ChEBI" id="CHEBI:30031"/>
        <dbReference type="EC" id="1.3.5.1"/>
    </reaction>
</comment>
<comment type="subcellular location">
    <subcellularLocation>
        <location evidence="23">Cell membrane</location>
        <topology evidence="23">Multi-pass membrane protein</topology>
    </subcellularLocation>
    <subcellularLocation>
        <location evidence="3">Cell membrane</location>
        <topology evidence="3">Peripheral membrane protein</topology>
        <orientation evidence="3">Cytoplasmic side</orientation>
    </subcellularLocation>
</comment>
<feature type="domain" description="4Fe-4S ferredoxin-type" evidence="24">
    <location>
        <begin position="140"/>
        <end position="169"/>
    </location>
</feature>
<dbReference type="GO" id="GO:0008177">
    <property type="term" value="F:succinate dehydrogenase (quinone) activity"/>
    <property type="evidence" value="ECO:0007669"/>
    <property type="project" value="UniProtKB-EC"/>
</dbReference>
<keyword evidence="17" id="KW-0411">Iron-sulfur</keyword>
<dbReference type="PROSITE" id="PS00198">
    <property type="entry name" value="4FE4S_FER_1"/>
    <property type="match status" value="1"/>
</dbReference>
<dbReference type="Gene3D" id="3.10.20.30">
    <property type="match status" value="1"/>
</dbReference>
<evidence type="ECO:0000256" key="23">
    <source>
        <dbReference type="HAMAP-Rule" id="MF_00708"/>
    </source>
</evidence>
<dbReference type="InterPro" id="IPR017900">
    <property type="entry name" value="4Fe4S_Fe_S_CS"/>
</dbReference>
<comment type="similarity">
    <text evidence="4">Belongs to the succinate dehydrogenase/fumarate reductase iron-sulfur protein family.</text>
</comment>
<dbReference type="InterPro" id="IPR025192">
    <property type="entry name" value="Succ_DH/fum_Rdtase_N"/>
</dbReference>
<dbReference type="Pfam" id="PF13183">
    <property type="entry name" value="Fer4_8"/>
    <property type="match status" value="1"/>
</dbReference>
<dbReference type="GO" id="GO:0022904">
    <property type="term" value="P:respiratory electron transport chain"/>
    <property type="evidence" value="ECO:0007669"/>
    <property type="project" value="TreeGrafter"/>
</dbReference>
<evidence type="ECO:0000256" key="15">
    <source>
        <dbReference type="ARBA" id="ARBA00023002"/>
    </source>
</evidence>
<dbReference type="NCBIfam" id="NF004616">
    <property type="entry name" value="PRK05950.1"/>
    <property type="match status" value="1"/>
</dbReference>
<keyword evidence="18 23" id="KW-0472">Membrane</keyword>
<comment type="subunit">
    <text evidence="5">Fumarate dehydrogenase forms part of an enzyme complex containing four subunits: a flavoprotein, an iron-sulfur, and two hydrophobic anchor proteins.</text>
</comment>
<evidence type="ECO:0000256" key="2">
    <source>
        <dbReference type="ARBA" id="ARBA00001966"/>
    </source>
</evidence>
<dbReference type="SUPFAM" id="SSF81343">
    <property type="entry name" value="Fumarate reductase respiratory complex transmembrane subunits"/>
    <property type="match status" value="1"/>
</dbReference>
<name>A0A0H3M6C5_MYCBP</name>
<dbReference type="HOGENOM" id="CLU_739296_0_0_11"/>